<organism evidence="1 2">
    <name type="scientific">Nelumbo nucifera</name>
    <name type="common">Sacred lotus</name>
    <dbReference type="NCBI Taxonomy" id="4432"/>
    <lineage>
        <taxon>Eukaryota</taxon>
        <taxon>Viridiplantae</taxon>
        <taxon>Streptophyta</taxon>
        <taxon>Embryophyta</taxon>
        <taxon>Tracheophyta</taxon>
        <taxon>Spermatophyta</taxon>
        <taxon>Magnoliopsida</taxon>
        <taxon>Proteales</taxon>
        <taxon>Nelumbonaceae</taxon>
        <taxon>Nelumbo</taxon>
    </lineage>
</organism>
<evidence type="ECO:0000313" key="2">
    <source>
        <dbReference type="Proteomes" id="UP000607653"/>
    </source>
</evidence>
<dbReference type="EMBL" id="DUZY01000002">
    <property type="protein sequence ID" value="DAD28370.1"/>
    <property type="molecule type" value="Genomic_DNA"/>
</dbReference>
<comment type="caution">
    <text evidence="1">The sequence shown here is derived from an EMBL/GenBank/DDBJ whole genome shotgun (WGS) entry which is preliminary data.</text>
</comment>
<protein>
    <submittedName>
        <fullName evidence="1">Uncharacterized protein</fullName>
    </submittedName>
</protein>
<reference evidence="1 2" key="1">
    <citation type="journal article" date="2020" name="Mol. Biol. Evol.">
        <title>Distinct Expression and Methylation Patterns for Genes with Different Fates following a Single Whole-Genome Duplication in Flowering Plants.</title>
        <authorList>
            <person name="Shi T."/>
            <person name="Rahmani R.S."/>
            <person name="Gugger P.F."/>
            <person name="Wang M."/>
            <person name="Li H."/>
            <person name="Zhang Y."/>
            <person name="Li Z."/>
            <person name="Wang Q."/>
            <person name="Van de Peer Y."/>
            <person name="Marchal K."/>
            <person name="Chen J."/>
        </authorList>
    </citation>
    <scope>NUCLEOTIDE SEQUENCE [LARGE SCALE GENOMIC DNA]</scope>
    <source>
        <tissue evidence="1">Leaf</tissue>
    </source>
</reference>
<keyword evidence="2" id="KW-1185">Reference proteome</keyword>
<evidence type="ECO:0000313" key="1">
    <source>
        <dbReference type="EMBL" id="DAD28370.1"/>
    </source>
</evidence>
<dbReference type="Proteomes" id="UP000607653">
    <property type="component" value="Unassembled WGS sequence"/>
</dbReference>
<name>A0A822Y790_NELNU</name>
<sequence length="76" mass="8766">MSRNYDGRIQTAVSESSKLGESDSSFRTLDSFTFGRGRREKLGFHIGGREDLNSTCFTQVVWKNKWGLHQVTDHWL</sequence>
<gene>
    <name evidence="1" type="ORF">HUJ06_029838</name>
</gene>
<proteinExistence type="predicted"/>
<accession>A0A822Y790</accession>
<dbReference type="AlphaFoldDB" id="A0A822Y790"/>